<gene>
    <name evidence="2" type="ORF">MGYG_07019</name>
</gene>
<dbReference type="Pfam" id="PF25545">
    <property type="entry name" value="DUF7924"/>
    <property type="match status" value="1"/>
</dbReference>
<protein>
    <recommendedName>
        <fullName evidence="1">DUF7924 domain-containing protein</fullName>
    </recommendedName>
</protein>
<dbReference type="GeneID" id="10026268"/>
<dbReference type="RefSeq" id="XP_003171022.1">
    <property type="nucleotide sequence ID" value="XM_003170974.1"/>
</dbReference>
<evidence type="ECO:0000259" key="1">
    <source>
        <dbReference type="Pfam" id="PF25545"/>
    </source>
</evidence>
<feature type="domain" description="DUF7924" evidence="1">
    <location>
        <begin position="138"/>
        <end position="190"/>
    </location>
</feature>
<dbReference type="VEuPathDB" id="FungiDB:MGYG_07019"/>
<proteinExistence type="predicted"/>
<dbReference type="Proteomes" id="UP000002669">
    <property type="component" value="Unassembled WGS sequence"/>
</dbReference>
<dbReference type="AlphaFoldDB" id="E4V1U9"/>
<dbReference type="InterPro" id="IPR057684">
    <property type="entry name" value="DUF7924"/>
</dbReference>
<sequence length="191" mass="21998">MSSIGRKRALRHERLSDDPVPLLKRRGTERDPYVEYWVAHNYQLFKEPTNPMEYLFSRPKSLRRAKSSTGFYTQSESGSNKSKNGYNDENFEIYLQSKGSFMGKHKDGISNDSKELCRRLLEVEHIVPRDTVFDQAAFESACERVRKQSEMGVVIRIIGELIVPSAECAIDLGHVTFEHLISKVNEVWDPT</sequence>
<dbReference type="STRING" id="535722.E4V1U9"/>
<evidence type="ECO:0000313" key="2">
    <source>
        <dbReference type="EMBL" id="EFR04014.1"/>
    </source>
</evidence>
<keyword evidence="3" id="KW-1185">Reference proteome</keyword>
<organism evidence="3">
    <name type="scientific">Arthroderma gypseum (strain ATCC MYA-4604 / CBS 118893)</name>
    <name type="common">Microsporum gypseum</name>
    <dbReference type="NCBI Taxonomy" id="535722"/>
    <lineage>
        <taxon>Eukaryota</taxon>
        <taxon>Fungi</taxon>
        <taxon>Dikarya</taxon>
        <taxon>Ascomycota</taxon>
        <taxon>Pezizomycotina</taxon>
        <taxon>Eurotiomycetes</taxon>
        <taxon>Eurotiomycetidae</taxon>
        <taxon>Onygenales</taxon>
        <taxon>Arthrodermataceae</taxon>
        <taxon>Nannizzia</taxon>
    </lineage>
</organism>
<dbReference type="EMBL" id="DS989827">
    <property type="protein sequence ID" value="EFR04014.1"/>
    <property type="molecule type" value="Genomic_DNA"/>
</dbReference>
<accession>E4V1U9</accession>
<dbReference type="HOGENOM" id="CLU_1421106_0_0_1"/>
<evidence type="ECO:0000313" key="3">
    <source>
        <dbReference type="Proteomes" id="UP000002669"/>
    </source>
</evidence>
<dbReference type="InParanoid" id="E4V1U9"/>
<dbReference type="OrthoDB" id="4207325at2759"/>
<name>E4V1U9_ARTGP</name>
<reference evidence="3" key="1">
    <citation type="journal article" date="2012" name="MBio">
        <title>Comparative genome analysis of Trichophyton rubrum and related dermatophytes reveals candidate genes involved in infection.</title>
        <authorList>
            <person name="Martinez D.A."/>
            <person name="Oliver B.G."/>
            <person name="Graeser Y."/>
            <person name="Goldberg J.M."/>
            <person name="Li W."/>
            <person name="Martinez-Rossi N.M."/>
            <person name="Monod M."/>
            <person name="Shelest E."/>
            <person name="Barton R.C."/>
            <person name="Birch E."/>
            <person name="Brakhage A.A."/>
            <person name="Chen Z."/>
            <person name="Gurr S.J."/>
            <person name="Heiman D."/>
            <person name="Heitman J."/>
            <person name="Kosti I."/>
            <person name="Rossi A."/>
            <person name="Saif S."/>
            <person name="Samalova M."/>
            <person name="Saunders C.W."/>
            <person name="Shea T."/>
            <person name="Summerbell R.C."/>
            <person name="Xu J."/>
            <person name="Young S."/>
            <person name="Zeng Q."/>
            <person name="Birren B.W."/>
            <person name="Cuomo C.A."/>
            <person name="White T.C."/>
        </authorList>
    </citation>
    <scope>NUCLEOTIDE SEQUENCE [LARGE SCALE GENOMIC DNA]</scope>
    <source>
        <strain evidence="3">ATCC MYA-4604 / CBS 118893</strain>
    </source>
</reference>